<keyword evidence="6" id="KW-0408">Iron</keyword>
<feature type="chain" id="PRO_5007502358" evidence="13">
    <location>
        <begin position="22"/>
        <end position="869"/>
    </location>
</feature>
<evidence type="ECO:0000313" key="17">
    <source>
        <dbReference type="Proteomes" id="UP000076234"/>
    </source>
</evidence>
<dbReference type="GO" id="GO:0006826">
    <property type="term" value="P:iron ion transport"/>
    <property type="evidence" value="ECO:0007669"/>
    <property type="project" value="UniProtKB-KW"/>
</dbReference>
<evidence type="ECO:0000256" key="12">
    <source>
        <dbReference type="RuleBase" id="RU003357"/>
    </source>
</evidence>
<keyword evidence="10 11" id="KW-0998">Cell outer membrane</keyword>
<evidence type="ECO:0000256" key="13">
    <source>
        <dbReference type="SAM" id="SignalP"/>
    </source>
</evidence>
<keyword evidence="5 11" id="KW-0812">Transmembrane</keyword>
<feature type="domain" description="TonB-dependent receptor-like beta-barrel" evidence="14">
    <location>
        <begin position="474"/>
        <end position="833"/>
    </location>
</feature>
<evidence type="ECO:0000256" key="11">
    <source>
        <dbReference type="PROSITE-ProRule" id="PRU01360"/>
    </source>
</evidence>
<evidence type="ECO:0000313" key="16">
    <source>
        <dbReference type="EMBL" id="AMU93696.1"/>
    </source>
</evidence>
<organism evidence="16 17">
    <name type="scientific">Sphingopyxis terrae subsp. terrae NBRC 15098</name>
    <dbReference type="NCBI Taxonomy" id="1219058"/>
    <lineage>
        <taxon>Bacteria</taxon>
        <taxon>Pseudomonadati</taxon>
        <taxon>Pseudomonadota</taxon>
        <taxon>Alphaproteobacteria</taxon>
        <taxon>Sphingomonadales</taxon>
        <taxon>Sphingomonadaceae</taxon>
        <taxon>Sphingopyxis</taxon>
    </lineage>
</organism>
<evidence type="ECO:0000256" key="1">
    <source>
        <dbReference type="ARBA" id="ARBA00004571"/>
    </source>
</evidence>
<keyword evidence="7" id="KW-0406">Ion transport</keyword>
<dbReference type="AlphaFoldDB" id="A0A142VV78"/>
<accession>A0A142VV78</accession>
<protein>
    <submittedName>
        <fullName evidence="16">TonB-dependent receptor</fullName>
    </submittedName>
</protein>
<evidence type="ECO:0000256" key="4">
    <source>
        <dbReference type="ARBA" id="ARBA00022496"/>
    </source>
</evidence>
<keyword evidence="13" id="KW-0732">Signal</keyword>
<evidence type="ECO:0000256" key="3">
    <source>
        <dbReference type="ARBA" id="ARBA00022452"/>
    </source>
</evidence>
<keyword evidence="3 11" id="KW-1134">Transmembrane beta strand</keyword>
<evidence type="ECO:0000256" key="9">
    <source>
        <dbReference type="ARBA" id="ARBA00023136"/>
    </source>
</evidence>
<comment type="subcellular location">
    <subcellularLocation>
        <location evidence="1 11">Cell outer membrane</location>
        <topology evidence="1 11">Multi-pass membrane protein</topology>
    </subcellularLocation>
</comment>
<dbReference type="STRING" id="1219058.AOA14_03625"/>
<dbReference type="InterPro" id="IPR036942">
    <property type="entry name" value="Beta-barrel_TonB_sf"/>
</dbReference>
<comment type="similarity">
    <text evidence="11 12">Belongs to the TonB-dependent receptor family.</text>
</comment>
<dbReference type="InterPro" id="IPR039426">
    <property type="entry name" value="TonB-dep_rcpt-like"/>
</dbReference>
<sequence>MTYNNTRKTALFIAGSMIALAAVPAGAQDAPATQDAATTDETTSAGGLSDIVVTAQKRSQNLQDVPAAISAFSSEDLAARGVSETSDLMGSLPNIQVTSAYSDTQPNFSLRGISVANEFSASTASPVGVYVDEVYQSFRASHGQQLYDLERVEVLRGPQGTLYGRNTTGGAINFITRKPYLSGNNGYLTLGYGNYDTIKAEGAVELTLAEDKAGIRAAFTRSKGDGYTFNPTQNLDFGTTDSIAGRISLRFKPVDTIDINLKAYYAKNDPRQDLPYGIGYLQGRTDAGGYSRFDPRPELGGRLLKRNEVQSDTGGEYFTRSKGLSLNIEAELGNDLTLTSITGYDVGRYRLAPFDCDGSPNNICAIRYDSASKSFNQDLRLTYDGDRLKLIGGLYYGQDKIDTHNEPDFFGFLRPILSGLGLPGNYGNIPIAVGNSLRTLPAFALDPSLTPTDPGFCAPVVINPAGYFDARTLIAFNADVAATNTAGGTAAQNACFAAGAPPFGPIAGDQRFTLKRPSTAIYGEAVWDVTDQLSITLGLRYTWDKVKYQNARTVLFGLDGVTPIANLVPYSSPDDPNLPALNQKESSGELTGRLVVDYKFSDDVMGYASYSRGYRSGTYNGLAYQDVSQVYFLDPEKVNAYEVGLKTRLLDNKLQLNLAGFYYDYSNQQIAQIIGATSFLRAANGRVFGGEAELALQATDAIRFDASVGYLNSKYKGNKIDPTDPASLTRNINGNQFPNAPKWTASAGVDVTLVDSGPHKFQVRGDVQYMGKYFFDPFGSYGQNPCDKPAAGSLVLAATPEIACGNPDYVLFNARATYTFDERFSVALWGKNLTNKFYYTYGLNLNAFYLDYLARGAPRTYGVEATMRF</sequence>
<keyword evidence="4" id="KW-0410">Iron transport</keyword>
<evidence type="ECO:0000256" key="6">
    <source>
        <dbReference type="ARBA" id="ARBA00023004"/>
    </source>
</evidence>
<dbReference type="KEGG" id="ster:AOA14_03625"/>
<dbReference type="Pfam" id="PF07715">
    <property type="entry name" value="Plug"/>
    <property type="match status" value="1"/>
</dbReference>
<dbReference type="EMBL" id="CP013342">
    <property type="protein sequence ID" value="AMU93696.1"/>
    <property type="molecule type" value="Genomic_DNA"/>
</dbReference>
<dbReference type="Proteomes" id="UP000076234">
    <property type="component" value="Chromosome"/>
</dbReference>
<reference evidence="16 17" key="2">
    <citation type="journal article" date="2016" name="Genome Announc.">
        <title>Complete Genome Sequence of Sphingopyxis terrae Strain 203-1 (NBRC 111660), a Polyethylene Glycol Degrader.</title>
        <authorList>
            <person name="Ohtsubo Y."/>
            <person name="Nonoyama S."/>
            <person name="Nagata Y."/>
            <person name="Numata M."/>
            <person name="Tsuchikane K."/>
            <person name="Hosoyama A."/>
            <person name="Yamazoe A."/>
            <person name="Tsuda M."/>
            <person name="Fujita N."/>
            <person name="Kawai F."/>
        </authorList>
    </citation>
    <scope>NUCLEOTIDE SEQUENCE [LARGE SCALE GENOMIC DNA]</scope>
    <source>
        <strain evidence="16 17">203-1</strain>
    </source>
</reference>
<gene>
    <name evidence="16" type="ORF">AOA14_03625</name>
</gene>
<dbReference type="CDD" id="cd01347">
    <property type="entry name" value="ligand_gated_channel"/>
    <property type="match status" value="1"/>
</dbReference>
<evidence type="ECO:0000259" key="15">
    <source>
        <dbReference type="Pfam" id="PF07715"/>
    </source>
</evidence>
<proteinExistence type="inferred from homology"/>
<keyword evidence="16" id="KW-0675">Receptor</keyword>
<feature type="signal peptide" evidence="13">
    <location>
        <begin position="1"/>
        <end position="21"/>
    </location>
</feature>
<evidence type="ECO:0000259" key="14">
    <source>
        <dbReference type="Pfam" id="PF00593"/>
    </source>
</evidence>
<dbReference type="Gene3D" id="2.40.170.20">
    <property type="entry name" value="TonB-dependent receptor, beta-barrel domain"/>
    <property type="match status" value="2"/>
</dbReference>
<evidence type="ECO:0000256" key="5">
    <source>
        <dbReference type="ARBA" id="ARBA00022692"/>
    </source>
</evidence>
<name>A0A142VV78_9SPHN</name>
<evidence type="ECO:0000256" key="8">
    <source>
        <dbReference type="ARBA" id="ARBA00023077"/>
    </source>
</evidence>
<evidence type="ECO:0000256" key="2">
    <source>
        <dbReference type="ARBA" id="ARBA00022448"/>
    </source>
</evidence>
<keyword evidence="9 11" id="KW-0472">Membrane</keyword>
<evidence type="ECO:0000256" key="10">
    <source>
        <dbReference type="ARBA" id="ARBA00023237"/>
    </source>
</evidence>
<dbReference type="SUPFAM" id="SSF56935">
    <property type="entry name" value="Porins"/>
    <property type="match status" value="1"/>
</dbReference>
<dbReference type="Pfam" id="PF00593">
    <property type="entry name" value="TonB_dep_Rec_b-barrel"/>
    <property type="match status" value="1"/>
</dbReference>
<dbReference type="InterPro" id="IPR012910">
    <property type="entry name" value="Plug_dom"/>
</dbReference>
<dbReference type="InterPro" id="IPR000531">
    <property type="entry name" value="Beta-barrel_TonB"/>
</dbReference>
<dbReference type="PANTHER" id="PTHR32552">
    <property type="entry name" value="FERRICHROME IRON RECEPTOR-RELATED"/>
    <property type="match status" value="1"/>
</dbReference>
<dbReference type="GO" id="GO:0009279">
    <property type="term" value="C:cell outer membrane"/>
    <property type="evidence" value="ECO:0007669"/>
    <property type="project" value="UniProtKB-SubCell"/>
</dbReference>
<evidence type="ECO:0000256" key="7">
    <source>
        <dbReference type="ARBA" id="ARBA00023065"/>
    </source>
</evidence>
<dbReference type="PROSITE" id="PS52016">
    <property type="entry name" value="TONB_DEPENDENT_REC_3"/>
    <property type="match status" value="1"/>
</dbReference>
<keyword evidence="2 11" id="KW-0813">Transport</keyword>
<reference evidence="17" key="1">
    <citation type="submission" date="2015-11" db="EMBL/GenBank/DDBJ databases">
        <title>Complete genome sequence of a polyethylene glycol-degrading strain Sphingopyxis terrae strain 203-1 (NBRC 15098).</title>
        <authorList>
            <person name="Yoshiyuki O."/>
            <person name="Shouta N."/>
            <person name="Nagata Y."/>
            <person name="Numata M."/>
            <person name="Tsuchikane K."/>
            <person name="Hosoyama A."/>
            <person name="Yamazoe A."/>
            <person name="Tsuda M."/>
            <person name="Fujita N."/>
            <person name="Kawai F."/>
        </authorList>
    </citation>
    <scope>NUCLEOTIDE SEQUENCE [LARGE SCALE GENOMIC DNA]</scope>
    <source>
        <strain evidence="17">203-1</strain>
    </source>
</reference>
<keyword evidence="8 12" id="KW-0798">TonB box</keyword>
<feature type="domain" description="TonB-dependent receptor plug" evidence="15">
    <location>
        <begin position="62"/>
        <end position="171"/>
    </location>
</feature>
<dbReference type="PANTHER" id="PTHR32552:SF81">
    <property type="entry name" value="TONB-DEPENDENT OUTER MEMBRANE RECEPTOR"/>
    <property type="match status" value="1"/>
</dbReference>